<dbReference type="OrthoDB" id="46189at2759"/>
<evidence type="ECO:0000313" key="10">
    <source>
        <dbReference type="Proteomes" id="UP000324222"/>
    </source>
</evidence>
<dbReference type="Proteomes" id="UP000324222">
    <property type="component" value="Unassembled WGS sequence"/>
</dbReference>
<keyword evidence="4" id="KW-0813">Transport</keyword>
<evidence type="ECO:0000256" key="6">
    <source>
        <dbReference type="ARBA" id="ARBA00023034"/>
    </source>
</evidence>
<comment type="similarity">
    <text evidence="2">Belongs to the COG1 family.</text>
</comment>
<gene>
    <name evidence="9" type="primary">Cog1_0</name>
    <name evidence="9" type="ORF">E2C01_073645</name>
</gene>
<proteinExistence type="inferred from homology"/>
<sequence length="161" mass="17339">MRHEKSGAPIYRPAAELSGTQFKIVSGAQKTTSGSHYSLAVQVKLLVGVPEALWGLTEHGQYLPASQLLLLAHHTHTALQLSPTAAQAVLDAVVSVMLVERCGWAEALSRVLGLRRKALMAAITSTPSATAKTQIAKFTKLFLATLNIVYAIFVCKFFHVS</sequence>
<reference evidence="9 10" key="1">
    <citation type="submission" date="2019-05" db="EMBL/GenBank/DDBJ databases">
        <title>Another draft genome of Portunus trituberculatus and its Hox gene families provides insights of decapod evolution.</title>
        <authorList>
            <person name="Jeong J.-H."/>
            <person name="Song I."/>
            <person name="Kim S."/>
            <person name="Choi T."/>
            <person name="Kim D."/>
            <person name="Ryu S."/>
            <person name="Kim W."/>
        </authorList>
    </citation>
    <scope>NUCLEOTIDE SEQUENCE [LARGE SCALE GENOMIC DNA]</scope>
    <source>
        <tissue evidence="9">Muscle</tissue>
    </source>
</reference>
<evidence type="ECO:0000256" key="1">
    <source>
        <dbReference type="ARBA" id="ARBA00004395"/>
    </source>
</evidence>
<evidence type="ECO:0000256" key="4">
    <source>
        <dbReference type="ARBA" id="ARBA00022448"/>
    </source>
</evidence>
<evidence type="ECO:0000256" key="2">
    <source>
        <dbReference type="ARBA" id="ARBA00006653"/>
    </source>
</evidence>
<keyword evidence="8" id="KW-1133">Transmembrane helix</keyword>
<dbReference type="InterPro" id="IPR033370">
    <property type="entry name" value="COG1"/>
</dbReference>
<comment type="subcellular location">
    <subcellularLocation>
        <location evidence="1">Golgi apparatus membrane</location>
        <topology evidence="1">Peripheral membrane protein</topology>
    </subcellularLocation>
</comment>
<dbReference type="EMBL" id="VSRR010050336">
    <property type="protein sequence ID" value="MPC79132.1"/>
    <property type="molecule type" value="Genomic_DNA"/>
</dbReference>
<keyword evidence="10" id="KW-1185">Reference proteome</keyword>
<dbReference type="GO" id="GO:0015031">
    <property type="term" value="P:protein transport"/>
    <property type="evidence" value="ECO:0007669"/>
    <property type="project" value="UniProtKB-KW"/>
</dbReference>
<dbReference type="AlphaFoldDB" id="A0A5B7I5W6"/>
<evidence type="ECO:0000256" key="3">
    <source>
        <dbReference type="ARBA" id="ARBA00020978"/>
    </source>
</evidence>
<protein>
    <recommendedName>
        <fullName evidence="3">Conserved oligomeric Golgi complex subunit 1</fullName>
    </recommendedName>
</protein>
<keyword evidence="6" id="KW-0333">Golgi apparatus</keyword>
<organism evidence="9 10">
    <name type="scientific">Portunus trituberculatus</name>
    <name type="common">Swimming crab</name>
    <name type="synonym">Neptunus trituberculatus</name>
    <dbReference type="NCBI Taxonomy" id="210409"/>
    <lineage>
        <taxon>Eukaryota</taxon>
        <taxon>Metazoa</taxon>
        <taxon>Ecdysozoa</taxon>
        <taxon>Arthropoda</taxon>
        <taxon>Crustacea</taxon>
        <taxon>Multicrustacea</taxon>
        <taxon>Malacostraca</taxon>
        <taxon>Eumalacostraca</taxon>
        <taxon>Eucarida</taxon>
        <taxon>Decapoda</taxon>
        <taxon>Pleocyemata</taxon>
        <taxon>Brachyura</taxon>
        <taxon>Eubrachyura</taxon>
        <taxon>Portunoidea</taxon>
        <taxon>Portunidae</taxon>
        <taxon>Portuninae</taxon>
        <taxon>Portunus</taxon>
    </lineage>
</organism>
<dbReference type="PANTHER" id="PTHR31658">
    <property type="entry name" value="CONSERVED OLIGOMERIC GOLGI COMPLEX SUBUNIT 1"/>
    <property type="match status" value="1"/>
</dbReference>
<evidence type="ECO:0000256" key="8">
    <source>
        <dbReference type="SAM" id="Phobius"/>
    </source>
</evidence>
<evidence type="ECO:0000256" key="7">
    <source>
        <dbReference type="ARBA" id="ARBA00023136"/>
    </source>
</evidence>
<keyword evidence="5" id="KW-0653">Protein transport</keyword>
<dbReference type="GO" id="GO:0017119">
    <property type="term" value="C:Golgi transport complex"/>
    <property type="evidence" value="ECO:0007669"/>
    <property type="project" value="InterPro"/>
</dbReference>
<name>A0A5B7I5W6_PORTR</name>
<keyword evidence="7 8" id="KW-0472">Membrane</keyword>
<comment type="caution">
    <text evidence="9">The sequence shown here is derived from an EMBL/GenBank/DDBJ whole genome shotgun (WGS) entry which is preliminary data.</text>
</comment>
<evidence type="ECO:0000313" key="9">
    <source>
        <dbReference type="EMBL" id="MPC79132.1"/>
    </source>
</evidence>
<evidence type="ECO:0000256" key="5">
    <source>
        <dbReference type="ARBA" id="ARBA00022927"/>
    </source>
</evidence>
<accession>A0A5B7I5W6</accession>
<keyword evidence="8" id="KW-0812">Transmembrane</keyword>
<dbReference type="GO" id="GO:0000139">
    <property type="term" value="C:Golgi membrane"/>
    <property type="evidence" value="ECO:0007669"/>
    <property type="project" value="UniProtKB-SubCell"/>
</dbReference>
<dbReference type="PANTHER" id="PTHR31658:SF0">
    <property type="entry name" value="CONSERVED OLIGOMERIC GOLGI COMPLEX SUBUNIT 1"/>
    <property type="match status" value="1"/>
</dbReference>
<feature type="transmembrane region" description="Helical" evidence="8">
    <location>
        <begin position="141"/>
        <end position="159"/>
    </location>
</feature>
<dbReference type="GO" id="GO:0006891">
    <property type="term" value="P:intra-Golgi vesicle-mediated transport"/>
    <property type="evidence" value="ECO:0007669"/>
    <property type="project" value="InterPro"/>
</dbReference>